<reference evidence="2 3" key="2">
    <citation type="submission" date="2018-06" db="EMBL/GenBank/DDBJ databases">
        <authorList>
            <person name="Zhirakovskaya E."/>
        </authorList>
    </citation>
    <scope>NUCLEOTIDE SEQUENCE [LARGE SCALE GENOMIC DNA]</scope>
    <source>
        <strain evidence="2 3">FBKL4.011</strain>
    </source>
</reference>
<comment type="caution">
    <text evidence="2">The sequence shown here is derived from an EMBL/GenBank/DDBJ whole genome shotgun (WGS) entry which is preliminary data.</text>
</comment>
<feature type="domain" description="Type II CBASS E2 protein" evidence="1">
    <location>
        <begin position="17"/>
        <end position="125"/>
    </location>
</feature>
<dbReference type="EMBL" id="QJKK01000001">
    <property type="protein sequence ID" value="RAL26740.1"/>
    <property type="molecule type" value="Genomic_DNA"/>
</dbReference>
<proteinExistence type="predicted"/>
<dbReference type="AlphaFoldDB" id="A0A364K958"/>
<evidence type="ECO:0000259" key="1">
    <source>
        <dbReference type="Pfam" id="PF26395"/>
    </source>
</evidence>
<name>A0A364K958_9BACL</name>
<protein>
    <recommendedName>
        <fullName evidence="1">Type II CBASS E2 protein domain-containing protein</fullName>
    </recommendedName>
</protein>
<dbReference type="Proteomes" id="UP000251213">
    <property type="component" value="Unassembled WGS sequence"/>
</dbReference>
<evidence type="ECO:0000313" key="2">
    <source>
        <dbReference type="EMBL" id="RAL26740.1"/>
    </source>
</evidence>
<gene>
    <name evidence="2" type="ORF">DL897_01425</name>
</gene>
<dbReference type="OrthoDB" id="4736406at2"/>
<reference evidence="2 3" key="1">
    <citation type="submission" date="2018-06" db="EMBL/GenBank/DDBJ databases">
        <title>Thermoflavimicrobium daqus sp. nov., a thermophilic microbe isolated from Moutai-flavour Daqu.</title>
        <authorList>
            <person name="Wang X."/>
            <person name="Zhou H."/>
        </authorList>
    </citation>
    <scope>NUCLEOTIDE SEQUENCE [LARGE SCALE GENOMIC DNA]</scope>
    <source>
        <strain evidence="2 3">FBKL4.011</strain>
    </source>
</reference>
<dbReference type="InterPro" id="IPR058588">
    <property type="entry name" value="E2-CBASS"/>
</dbReference>
<accession>A0A364K958</accession>
<organism evidence="2 3">
    <name type="scientific">Thermoflavimicrobium daqui</name>
    <dbReference type="NCBI Taxonomy" id="2137476"/>
    <lineage>
        <taxon>Bacteria</taxon>
        <taxon>Bacillati</taxon>
        <taxon>Bacillota</taxon>
        <taxon>Bacilli</taxon>
        <taxon>Bacillales</taxon>
        <taxon>Thermoactinomycetaceae</taxon>
        <taxon>Thermoflavimicrobium</taxon>
    </lineage>
</organism>
<sequence length="129" mass="15517">MKKFKPQYLNEVQQNLKIKYKYPSFKHKKGYWVGTLKPTQSSPEYLIKVVYDCFTPNVFILKPEIKKDAPHRYPNGTLCLYYPKDNSYDGRTFIADTIIPWTAEWLYFYEKWLEDGIWWGHEAPHSLKD</sequence>
<dbReference type="RefSeq" id="WP_113657345.1">
    <property type="nucleotide sequence ID" value="NZ_KZ845663.1"/>
</dbReference>
<keyword evidence="3" id="KW-1185">Reference proteome</keyword>
<dbReference type="Pfam" id="PF26395">
    <property type="entry name" value="E2-CBASS"/>
    <property type="match status" value="1"/>
</dbReference>
<evidence type="ECO:0000313" key="3">
    <source>
        <dbReference type="Proteomes" id="UP000251213"/>
    </source>
</evidence>